<protein>
    <submittedName>
        <fullName evidence="3">Uncharacterized protein</fullName>
    </submittedName>
</protein>
<feature type="chain" id="PRO_5044493359" evidence="2">
    <location>
        <begin position="26"/>
        <end position="232"/>
    </location>
</feature>
<evidence type="ECO:0000256" key="2">
    <source>
        <dbReference type="SAM" id="SignalP"/>
    </source>
</evidence>
<gene>
    <name evidence="3" type="ORF">J2793_006259</name>
</gene>
<sequence>MKFARIGIWIGMLTGMVTASSAAMAGPVRCSVSNQDSTCVGHLTTAWQTPPTCPNQPGWTTAAPAQWIGSQYSAPQCNYQTPPSCPPGFTTVTGPQWTGSSWTSPACQAPSPPPPAQPPGNLASICESAIAAEMARAGFNGSNGTYRGVWGTLQGPYTLGGGQVYPPGMFAGMGGSMRGGQGPGDFYYVRDLGNPSAGGATGGNGIGVCWFQSGTANLTGYDYLEDLSYDGG</sequence>
<keyword evidence="2" id="KW-0732">Signal</keyword>
<evidence type="ECO:0000313" key="4">
    <source>
        <dbReference type="Proteomes" id="UP001229486"/>
    </source>
</evidence>
<comment type="caution">
    <text evidence="3">The sequence shown here is derived from an EMBL/GenBank/DDBJ whole genome shotgun (WGS) entry which is preliminary data.</text>
</comment>
<organism evidence="3 4">
    <name type="scientific">Paraburkholderia caledonica</name>
    <dbReference type="NCBI Taxonomy" id="134536"/>
    <lineage>
        <taxon>Bacteria</taxon>
        <taxon>Pseudomonadati</taxon>
        <taxon>Pseudomonadota</taxon>
        <taxon>Betaproteobacteria</taxon>
        <taxon>Burkholderiales</taxon>
        <taxon>Burkholderiaceae</taxon>
        <taxon>Paraburkholderia</taxon>
    </lineage>
</organism>
<dbReference type="EMBL" id="JAURTK010000012">
    <property type="protein sequence ID" value="MDP9650785.1"/>
    <property type="molecule type" value="Genomic_DNA"/>
</dbReference>
<evidence type="ECO:0000256" key="1">
    <source>
        <dbReference type="SAM" id="MobiDB-lite"/>
    </source>
</evidence>
<dbReference type="AlphaFoldDB" id="A0AB73IL89"/>
<accession>A0AB73IL89</accession>
<evidence type="ECO:0000313" key="3">
    <source>
        <dbReference type="EMBL" id="MDP9650785.1"/>
    </source>
</evidence>
<proteinExistence type="predicted"/>
<feature type="signal peptide" evidence="2">
    <location>
        <begin position="1"/>
        <end position="25"/>
    </location>
</feature>
<feature type="region of interest" description="Disordered" evidence="1">
    <location>
        <begin position="100"/>
        <end position="120"/>
    </location>
</feature>
<dbReference type="Proteomes" id="UP001229486">
    <property type="component" value="Unassembled WGS sequence"/>
</dbReference>
<reference evidence="3" key="1">
    <citation type="submission" date="2023-07" db="EMBL/GenBank/DDBJ databases">
        <title>Sorghum-associated microbial communities from plants grown in Nebraska, USA.</title>
        <authorList>
            <person name="Schachtman D."/>
        </authorList>
    </citation>
    <scope>NUCLEOTIDE SEQUENCE</scope>
    <source>
        <strain evidence="3">DS1061</strain>
    </source>
</reference>
<name>A0AB73IL89_9BURK</name>